<dbReference type="EMBL" id="JAWNGG020000100">
    <property type="protein sequence ID" value="KAK9302112.1"/>
    <property type="molecule type" value="Genomic_DNA"/>
</dbReference>
<keyword evidence="2" id="KW-1185">Reference proteome</keyword>
<proteinExistence type="predicted"/>
<reference evidence="1 2" key="1">
    <citation type="submission" date="2024-05" db="EMBL/GenBank/DDBJ databases">
        <title>The nuclear and mitochondrial genome assemblies of Tetragonisca angustula (Apidae: Meliponini), a tiny yet remarkable pollinator in the Neotropics.</title>
        <authorList>
            <person name="Ferrari R."/>
            <person name="Ricardo P.C."/>
            <person name="Dias F.C."/>
            <person name="Araujo N.S."/>
            <person name="Soares D.O."/>
            <person name="Zhou Q.-S."/>
            <person name="Zhu C.-D."/>
            <person name="Coutinho L."/>
            <person name="Airas M.C."/>
            <person name="Batista T.M."/>
        </authorList>
    </citation>
    <scope>NUCLEOTIDE SEQUENCE [LARGE SCALE GENOMIC DNA]</scope>
    <source>
        <strain evidence="1">ASF017062</strain>
        <tissue evidence="1">Abdomen</tissue>
    </source>
</reference>
<name>A0AAW0ZYY0_9HYME</name>
<comment type="caution">
    <text evidence="1">The sequence shown here is derived from an EMBL/GenBank/DDBJ whole genome shotgun (WGS) entry which is preliminary data.</text>
</comment>
<accession>A0AAW0ZYY0</accession>
<dbReference type="Proteomes" id="UP001432146">
    <property type="component" value="Unassembled WGS sequence"/>
</dbReference>
<evidence type="ECO:0000313" key="1">
    <source>
        <dbReference type="EMBL" id="KAK9302112.1"/>
    </source>
</evidence>
<sequence length="90" mass="9589">MRPDLDDRGVWNIGIAAGLEIGKRATVTPGGENFCNRRRGISQSTGYMGWMVKGGWFSEAVGREGWGTAAANISENGCGRDVDSVEIVLG</sequence>
<gene>
    <name evidence="1" type="ORF">QLX08_005828</name>
</gene>
<protein>
    <submittedName>
        <fullName evidence="1">Uncharacterized protein</fullName>
    </submittedName>
</protein>
<evidence type="ECO:0000313" key="2">
    <source>
        <dbReference type="Proteomes" id="UP001432146"/>
    </source>
</evidence>
<organism evidence="1 2">
    <name type="scientific">Tetragonisca angustula</name>
    <dbReference type="NCBI Taxonomy" id="166442"/>
    <lineage>
        <taxon>Eukaryota</taxon>
        <taxon>Metazoa</taxon>
        <taxon>Ecdysozoa</taxon>
        <taxon>Arthropoda</taxon>
        <taxon>Hexapoda</taxon>
        <taxon>Insecta</taxon>
        <taxon>Pterygota</taxon>
        <taxon>Neoptera</taxon>
        <taxon>Endopterygota</taxon>
        <taxon>Hymenoptera</taxon>
        <taxon>Apocrita</taxon>
        <taxon>Aculeata</taxon>
        <taxon>Apoidea</taxon>
        <taxon>Anthophila</taxon>
        <taxon>Apidae</taxon>
        <taxon>Tetragonisca</taxon>
    </lineage>
</organism>
<dbReference type="AlphaFoldDB" id="A0AAW0ZYY0"/>